<dbReference type="Pfam" id="PF01841">
    <property type="entry name" value="Transglut_core"/>
    <property type="match status" value="1"/>
</dbReference>
<accession>A0A161ZRD7</accession>
<dbReference type="Proteomes" id="UP000076476">
    <property type="component" value="Unassembled WGS sequence"/>
</dbReference>
<dbReference type="InterPro" id="IPR025403">
    <property type="entry name" value="TgpA-like_C"/>
</dbReference>
<protein>
    <recommendedName>
        <fullName evidence="3">Transglutaminase-like domain-containing protein</fullName>
    </recommendedName>
</protein>
<feature type="transmembrane region" description="Helical" evidence="2">
    <location>
        <begin position="62"/>
        <end position="85"/>
    </location>
</feature>
<feature type="compositionally biased region" description="Low complexity" evidence="1">
    <location>
        <begin position="559"/>
        <end position="574"/>
    </location>
</feature>
<gene>
    <name evidence="4" type="ORF">AZI98_13685</name>
</gene>
<dbReference type="InterPro" id="IPR038765">
    <property type="entry name" value="Papain-like_cys_pep_sf"/>
</dbReference>
<feature type="transmembrane region" description="Helical" evidence="2">
    <location>
        <begin position="5"/>
        <end position="25"/>
    </location>
</feature>
<feature type="domain" description="Transglutaminase-like" evidence="3">
    <location>
        <begin position="470"/>
        <end position="545"/>
    </location>
</feature>
<sequence>MKQQIVNFCLYLLSFILLWEWLRPLEYSTDSIYTVIFVIFIGISLFFTFMQLKWYISYPVKLCYIFFFIHQLFYNGSVFEIGWILEFIHDLRYNLNLITERYFGGMTPPFRTFLFFVLLWLLVYLLNYWIIQRKRILLFLILTITYVAVLDTFSPYDATYAIIRLAVVGFFLLGLLYFERMIFSEKIPFRSILYWKWIVPLLAMIVVSAAIGWLAPKAAPQWPDPLPYFSKYKQDGEGEHLSNSVVKKIGYGTNDEQLGGPFIPNDAPAFRAYVERQHYWRVETKDVYTGKGWVTSDRQFSIANGFIGPYLNLTSSQVQTEQLVSTVEIEREYPYQHIIYPLGLQEISSDADQYRIDHVTENIFPMFNESGERLSSYSLKYSYPLFEIEKLQAIHSNEGAPKELVERYTQLPASLPERVKNLAVEITKDKNNFYDKAKAVEQYFLKEPFVYETNDVAVPELDEDYVDQFLFETKKGYCDNFSTSMVVLLRSVGIPARWVKGYTPGQFVETTSEGLEVYEVTSNNAHSWVEVYFSGIGWVPFEPTIGFSNPQEFAHQSNENQQDSSAAEQEQSQPLEEESQEQIDTDDAKQPKKFPFSLSPAVIVSIGFILFIAACVLILFKTRNKWMTSWMTSFYKWNHDEKDFLKAYRLLLKSLERCGYKRENGQTLREYAKQIDQMFGTNSMSQLTYIYERVLYRGDDPSKEWEQSKELWEDLIKKTTS</sequence>
<keyword evidence="5" id="KW-1185">Reference proteome</keyword>
<evidence type="ECO:0000256" key="1">
    <source>
        <dbReference type="SAM" id="MobiDB-lite"/>
    </source>
</evidence>
<dbReference type="PANTHER" id="PTHR42736:SF1">
    <property type="entry name" value="PROTEIN-GLUTAMINE GAMMA-GLUTAMYLTRANSFERASE"/>
    <property type="match status" value="1"/>
</dbReference>
<dbReference type="Pfam" id="PF13559">
    <property type="entry name" value="DUF4129"/>
    <property type="match status" value="1"/>
</dbReference>
<feature type="transmembrane region" description="Helical" evidence="2">
    <location>
        <begin position="136"/>
        <end position="154"/>
    </location>
</feature>
<feature type="transmembrane region" description="Helical" evidence="2">
    <location>
        <begin position="31"/>
        <end position="50"/>
    </location>
</feature>
<dbReference type="AlphaFoldDB" id="A0A161ZRD7"/>
<reference evidence="4 5" key="1">
    <citation type="submission" date="2016-04" db="EMBL/GenBank/DDBJ databases">
        <title>Draft genome sequence of Aeribacillus pallidus 8m3 from petroleum reservoir.</title>
        <authorList>
            <person name="Poltaraus A.B."/>
            <person name="Nazina T.N."/>
            <person name="Tourova T.P."/>
            <person name="Malakho S.M."/>
            <person name="Korshunova A.V."/>
            <person name="Sokolova D.S."/>
        </authorList>
    </citation>
    <scope>NUCLEOTIDE SEQUENCE [LARGE SCALE GENOMIC DNA]</scope>
    <source>
        <strain evidence="4 5">8m3</strain>
    </source>
</reference>
<dbReference type="EMBL" id="LWBR01000048">
    <property type="protein sequence ID" value="KZN95487.1"/>
    <property type="molecule type" value="Genomic_DNA"/>
</dbReference>
<keyword evidence="2" id="KW-0472">Membrane</keyword>
<feature type="transmembrane region" description="Helical" evidence="2">
    <location>
        <begin position="160"/>
        <end position="178"/>
    </location>
</feature>
<dbReference type="OrthoDB" id="9804872at2"/>
<name>A0A161ZRD7_9BACI</name>
<organism evidence="4 5">
    <name type="scientific">Aeribacillus pallidus</name>
    <dbReference type="NCBI Taxonomy" id="33936"/>
    <lineage>
        <taxon>Bacteria</taxon>
        <taxon>Bacillati</taxon>
        <taxon>Bacillota</taxon>
        <taxon>Bacilli</taxon>
        <taxon>Bacillales</taxon>
        <taxon>Bacillaceae</taxon>
        <taxon>Aeribacillus</taxon>
    </lineage>
</organism>
<dbReference type="STRING" id="33936.AZI98_13685"/>
<dbReference type="InterPro" id="IPR002931">
    <property type="entry name" value="Transglutaminase-like"/>
</dbReference>
<feature type="transmembrane region" description="Helical" evidence="2">
    <location>
        <begin position="598"/>
        <end position="620"/>
    </location>
</feature>
<comment type="caution">
    <text evidence="4">The sequence shown here is derived from an EMBL/GenBank/DDBJ whole genome shotgun (WGS) entry which is preliminary data.</text>
</comment>
<dbReference type="Gene3D" id="3.10.620.30">
    <property type="match status" value="1"/>
</dbReference>
<dbReference type="InterPro" id="IPR052901">
    <property type="entry name" value="Bact_TGase-like"/>
</dbReference>
<evidence type="ECO:0000313" key="4">
    <source>
        <dbReference type="EMBL" id="KZN95487.1"/>
    </source>
</evidence>
<feature type="region of interest" description="Disordered" evidence="1">
    <location>
        <begin position="555"/>
        <end position="591"/>
    </location>
</feature>
<evidence type="ECO:0000256" key="2">
    <source>
        <dbReference type="SAM" id="Phobius"/>
    </source>
</evidence>
<feature type="transmembrane region" description="Helical" evidence="2">
    <location>
        <begin position="110"/>
        <end position="129"/>
    </location>
</feature>
<evidence type="ECO:0000313" key="5">
    <source>
        <dbReference type="Proteomes" id="UP000076476"/>
    </source>
</evidence>
<dbReference type="RefSeq" id="WP_063388833.1">
    <property type="nucleotide sequence ID" value="NZ_LWBR01000048.1"/>
</dbReference>
<evidence type="ECO:0000259" key="3">
    <source>
        <dbReference type="SMART" id="SM00460"/>
    </source>
</evidence>
<dbReference type="PANTHER" id="PTHR42736">
    <property type="entry name" value="PROTEIN-GLUTAMINE GAMMA-GLUTAMYLTRANSFERASE"/>
    <property type="match status" value="1"/>
</dbReference>
<proteinExistence type="predicted"/>
<dbReference type="SUPFAM" id="SSF54001">
    <property type="entry name" value="Cysteine proteinases"/>
    <property type="match status" value="1"/>
</dbReference>
<keyword evidence="2" id="KW-0812">Transmembrane</keyword>
<keyword evidence="2" id="KW-1133">Transmembrane helix</keyword>
<feature type="compositionally biased region" description="Acidic residues" evidence="1">
    <location>
        <begin position="575"/>
        <end position="585"/>
    </location>
</feature>
<dbReference type="SMART" id="SM00460">
    <property type="entry name" value="TGc"/>
    <property type="match status" value="1"/>
</dbReference>
<feature type="transmembrane region" description="Helical" evidence="2">
    <location>
        <begin position="198"/>
        <end position="215"/>
    </location>
</feature>